<dbReference type="Proteomes" id="UP001642483">
    <property type="component" value="Unassembled WGS sequence"/>
</dbReference>
<dbReference type="PROSITE" id="PS00018">
    <property type="entry name" value="EF_HAND_1"/>
    <property type="match status" value="3"/>
</dbReference>
<dbReference type="InterPro" id="IPR018247">
    <property type="entry name" value="EF_Hand_1_Ca_BS"/>
</dbReference>
<organism evidence="8 9">
    <name type="scientific">Clavelina lepadiformis</name>
    <name type="common">Light-bulb sea squirt</name>
    <name type="synonym">Ascidia lepadiformis</name>
    <dbReference type="NCBI Taxonomy" id="159417"/>
    <lineage>
        <taxon>Eukaryota</taxon>
        <taxon>Metazoa</taxon>
        <taxon>Chordata</taxon>
        <taxon>Tunicata</taxon>
        <taxon>Ascidiacea</taxon>
        <taxon>Aplousobranchia</taxon>
        <taxon>Clavelinidae</taxon>
        <taxon>Clavelina</taxon>
    </lineage>
</organism>
<dbReference type="InterPro" id="IPR002048">
    <property type="entry name" value="EF_hand_dom"/>
</dbReference>
<dbReference type="Gene3D" id="1.10.238.10">
    <property type="entry name" value="EF-hand"/>
    <property type="match status" value="2"/>
</dbReference>
<comment type="similarity">
    <text evidence="1">Belongs to the recoverin family.</text>
</comment>
<evidence type="ECO:0000256" key="1">
    <source>
        <dbReference type="ARBA" id="ARBA00006049"/>
    </source>
</evidence>
<feature type="domain" description="EF-hand" evidence="7">
    <location>
        <begin position="140"/>
        <end position="175"/>
    </location>
</feature>
<proteinExistence type="inferred from homology"/>
<name>A0ABP0GGG6_CLALP</name>
<dbReference type="InterPro" id="IPR028846">
    <property type="entry name" value="Recoverin"/>
</dbReference>
<keyword evidence="3" id="KW-0479">Metal-binding</keyword>
<dbReference type="CDD" id="cd00051">
    <property type="entry name" value="EFh"/>
    <property type="match status" value="2"/>
</dbReference>
<protein>
    <recommendedName>
        <fullName evidence="7">EF-hand domain-containing protein</fullName>
    </recommendedName>
</protein>
<keyword evidence="9" id="KW-1185">Reference proteome</keyword>
<evidence type="ECO:0000256" key="3">
    <source>
        <dbReference type="ARBA" id="ARBA00022723"/>
    </source>
</evidence>
<dbReference type="PANTHER" id="PTHR23055">
    <property type="entry name" value="CALCIUM BINDING PROTEINS"/>
    <property type="match status" value="1"/>
</dbReference>
<dbReference type="SMART" id="SM00054">
    <property type="entry name" value="EFh"/>
    <property type="match status" value="3"/>
</dbReference>
<evidence type="ECO:0000256" key="2">
    <source>
        <dbReference type="ARBA" id="ARBA00022707"/>
    </source>
</evidence>
<evidence type="ECO:0000256" key="4">
    <source>
        <dbReference type="ARBA" id="ARBA00022737"/>
    </source>
</evidence>
<feature type="domain" description="EF-hand" evidence="7">
    <location>
        <begin position="62"/>
        <end position="97"/>
    </location>
</feature>
<dbReference type="SUPFAM" id="SSF47473">
    <property type="entry name" value="EF-hand"/>
    <property type="match status" value="1"/>
</dbReference>
<reference evidence="8 9" key="1">
    <citation type="submission" date="2024-02" db="EMBL/GenBank/DDBJ databases">
        <authorList>
            <person name="Daric V."/>
            <person name="Darras S."/>
        </authorList>
    </citation>
    <scope>NUCLEOTIDE SEQUENCE [LARGE SCALE GENOMIC DNA]</scope>
</reference>
<dbReference type="Pfam" id="PF13499">
    <property type="entry name" value="EF-hand_7"/>
    <property type="match status" value="2"/>
</dbReference>
<evidence type="ECO:0000256" key="5">
    <source>
        <dbReference type="ARBA" id="ARBA00022837"/>
    </source>
</evidence>
<dbReference type="InterPro" id="IPR011992">
    <property type="entry name" value="EF-hand-dom_pair"/>
</dbReference>
<feature type="domain" description="EF-hand" evidence="7">
    <location>
        <begin position="98"/>
        <end position="133"/>
    </location>
</feature>
<keyword evidence="5" id="KW-0106">Calcium</keyword>
<keyword evidence="2" id="KW-0519">Myristate</keyword>
<evidence type="ECO:0000259" key="7">
    <source>
        <dbReference type="PROSITE" id="PS50222"/>
    </source>
</evidence>
<sequence length="188" mass="21603">MGAEKSKAFGNGDISEEDLRILTNLTPDELRQIYDNFMKSTSGQMDRQQFEDFYEHFFCNDKNKKFVDHLFRTFDFNGDGKVNFKEFVCGLSVTTRGTPDEKLTWTFNVYDVNQDGTITLDEMNEIMRAIYAINGITESEQLRFGNEAFEGLDANGDGYISVSEFVKGVKRDKRLVEFLDKTVVTVTK</sequence>
<gene>
    <name evidence="8" type="ORF">CVLEPA_LOCUS23421</name>
</gene>
<evidence type="ECO:0000313" key="8">
    <source>
        <dbReference type="EMBL" id="CAK8690861.1"/>
    </source>
</evidence>
<keyword evidence="6" id="KW-0449">Lipoprotein</keyword>
<keyword evidence="4" id="KW-0677">Repeat</keyword>
<evidence type="ECO:0000313" key="9">
    <source>
        <dbReference type="Proteomes" id="UP001642483"/>
    </source>
</evidence>
<evidence type="ECO:0000256" key="6">
    <source>
        <dbReference type="ARBA" id="ARBA00023288"/>
    </source>
</evidence>
<dbReference type="PANTHER" id="PTHR23055:SF178">
    <property type="entry name" value="NEUROCALCIN HOMOLOG"/>
    <property type="match status" value="1"/>
</dbReference>
<dbReference type="PROSITE" id="PS50222">
    <property type="entry name" value="EF_HAND_2"/>
    <property type="match status" value="3"/>
</dbReference>
<accession>A0ABP0GGG6</accession>
<dbReference type="PRINTS" id="PR00450">
    <property type="entry name" value="RECOVERIN"/>
</dbReference>
<comment type="caution">
    <text evidence="8">The sequence shown here is derived from an EMBL/GenBank/DDBJ whole genome shotgun (WGS) entry which is preliminary data.</text>
</comment>
<dbReference type="EMBL" id="CAWYQH010000119">
    <property type="protein sequence ID" value="CAK8690861.1"/>
    <property type="molecule type" value="Genomic_DNA"/>
</dbReference>